<sequence>MESIRSWCGPVTNRTSYHDDRTLSKSYQEIEK</sequence>
<dbReference type="AlphaFoldDB" id="A0AAF0ZUP0"/>
<gene>
    <name evidence="1" type="ORF">MTR67_042979</name>
</gene>
<evidence type="ECO:0000313" key="2">
    <source>
        <dbReference type="Proteomes" id="UP001234989"/>
    </source>
</evidence>
<dbReference type="Proteomes" id="UP001234989">
    <property type="component" value="Chromosome 10"/>
</dbReference>
<evidence type="ECO:0000313" key="1">
    <source>
        <dbReference type="EMBL" id="WMV49594.1"/>
    </source>
</evidence>
<name>A0AAF0ZUP0_SOLVR</name>
<accession>A0AAF0ZUP0</accession>
<reference evidence="1" key="1">
    <citation type="submission" date="2023-08" db="EMBL/GenBank/DDBJ databases">
        <title>A de novo genome assembly of Solanum verrucosum Schlechtendal, a Mexican diploid species geographically isolated from the other diploid A-genome species in potato relatives.</title>
        <authorList>
            <person name="Hosaka K."/>
        </authorList>
    </citation>
    <scope>NUCLEOTIDE SEQUENCE</scope>
    <source>
        <tissue evidence="1">Young leaves</tissue>
    </source>
</reference>
<dbReference type="EMBL" id="CP133621">
    <property type="protein sequence ID" value="WMV49594.1"/>
    <property type="molecule type" value="Genomic_DNA"/>
</dbReference>
<organism evidence="1 2">
    <name type="scientific">Solanum verrucosum</name>
    <dbReference type="NCBI Taxonomy" id="315347"/>
    <lineage>
        <taxon>Eukaryota</taxon>
        <taxon>Viridiplantae</taxon>
        <taxon>Streptophyta</taxon>
        <taxon>Embryophyta</taxon>
        <taxon>Tracheophyta</taxon>
        <taxon>Spermatophyta</taxon>
        <taxon>Magnoliopsida</taxon>
        <taxon>eudicotyledons</taxon>
        <taxon>Gunneridae</taxon>
        <taxon>Pentapetalae</taxon>
        <taxon>asterids</taxon>
        <taxon>lamiids</taxon>
        <taxon>Solanales</taxon>
        <taxon>Solanaceae</taxon>
        <taxon>Solanoideae</taxon>
        <taxon>Solaneae</taxon>
        <taxon>Solanum</taxon>
    </lineage>
</organism>
<proteinExistence type="predicted"/>
<keyword evidence="2" id="KW-1185">Reference proteome</keyword>
<protein>
    <submittedName>
        <fullName evidence="1">Uncharacterized protein</fullName>
    </submittedName>
</protein>